<keyword evidence="3" id="KW-1185">Reference proteome</keyword>
<organism evidence="2 3">
    <name type="scientific">Artemia franciscana</name>
    <name type="common">Brine shrimp</name>
    <name type="synonym">Artemia sanfranciscana</name>
    <dbReference type="NCBI Taxonomy" id="6661"/>
    <lineage>
        <taxon>Eukaryota</taxon>
        <taxon>Metazoa</taxon>
        <taxon>Ecdysozoa</taxon>
        <taxon>Arthropoda</taxon>
        <taxon>Crustacea</taxon>
        <taxon>Branchiopoda</taxon>
        <taxon>Anostraca</taxon>
        <taxon>Artemiidae</taxon>
        <taxon>Artemia</taxon>
    </lineage>
</organism>
<dbReference type="Proteomes" id="UP001187531">
    <property type="component" value="Unassembled WGS sequence"/>
</dbReference>
<evidence type="ECO:0000313" key="3">
    <source>
        <dbReference type="Proteomes" id="UP001187531"/>
    </source>
</evidence>
<reference evidence="2" key="1">
    <citation type="submission" date="2023-07" db="EMBL/GenBank/DDBJ databases">
        <title>Chromosome-level genome assembly of Artemia franciscana.</title>
        <authorList>
            <person name="Jo E."/>
        </authorList>
    </citation>
    <scope>NUCLEOTIDE SEQUENCE</scope>
    <source>
        <tissue evidence="2">Whole body</tissue>
    </source>
</reference>
<feature type="region of interest" description="Disordered" evidence="1">
    <location>
        <begin position="15"/>
        <end position="51"/>
    </location>
</feature>
<dbReference type="EMBL" id="JAVRJZ010000001">
    <property type="protein sequence ID" value="KAK2726800.1"/>
    <property type="molecule type" value="Genomic_DNA"/>
</dbReference>
<proteinExistence type="predicted"/>
<evidence type="ECO:0000256" key="1">
    <source>
        <dbReference type="SAM" id="MobiDB-lite"/>
    </source>
</evidence>
<dbReference type="AlphaFoldDB" id="A0AA88IDU3"/>
<feature type="compositionally biased region" description="Basic and acidic residues" evidence="1">
    <location>
        <begin position="16"/>
        <end position="51"/>
    </location>
</feature>
<protein>
    <submittedName>
        <fullName evidence="2">Uncharacterized protein</fullName>
    </submittedName>
</protein>
<name>A0AA88IDU3_ARTSF</name>
<comment type="caution">
    <text evidence="2">The sequence shown here is derived from an EMBL/GenBank/DDBJ whole genome shotgun (WGS) entry which is preliminary data.</text>
</comment>
<sequence>MATAEEDAQRVYAKKLAADRESKKRKRAEESKEQKENRFAADRESKKRKHLQAEFDPRNILRSEIQDIIISLKGVVVIFE</sequence>
<evidence type="ECO:0000313" key="2">
    <source>
        <dbReference type="EMBL" id="KAK2726800.1"/>
    </source>
</evidence>
<accession>A0AA88IDU3</accession>
<gene>
    <name evidence="2" type="ORF">QYM36_007597</name>
</gene>